<keyword evidence="1" id="KW-1133">Transmembrane helix</keyword>
<protein>
    <submittedName>
        <fullName evidence="4">Uncharacterized protein LOC115730875</fullName>
    </submittedName>
</protein>
<evidence type="ECO:0000313" key="3">
    <source>
        <dbReference type="Proteomes" id="UP000827889"/>
    </source>
</evidence>
<feature type="transmembrane region" description="Helical" evidence="1">
    <location>
        <begin position="35"/>
        <end position="55"/>
    </location>
</feature>
<organism evidence="3 4">
    <name type="scientific">Rhodamnia argentea</name>
    <dbReference type="NCBI Taxonomy" id="178133"/>
    <lineage>
        <taxon>Eukaryota</taxon>
        <taxon>Viridiplantae</taxon>
        <taxon>Streptophyta</taxon>
        <taxon>Embryophyta</taxon>
        <taxon>Tracheophyta</taxon>
        <taxon>Spermatophyta</taxon>
        <taxon>Magnoliopsida</taxon>
        <taxon>eudicotyledons</taxon>
        <taxon>Gunneridae</taxon>
        <taxon>Pentapetalae</taxon>
        <taxon>rosids</taxon>
        <taxon>malvids</taxon>
        <taxon>Myrtales</taxon>
        <taxon>Myrtaceae</taxon>
        <taxon>Myrtoideae</taxon>
        <taxon>Myrteae</taxon>
        <taxon>Australasian group</taxon>
        <taxon>Rhodamnia</taxon>
    </lineage>
</organism>
<keyword evidence="1" id="KW-0812">Transmembrane</keyword>
<dbReference type="InterPro" id="IPR007658">
    <property type="entry name" value="DUF594"/>
</dbReference>
<name>A0ABM3H4T2_9MYRT</name>
<evidence type="ECO:0000313" key="4">
    <source>
        <dbReference type="RefSeq" id="XP_048131587.1"/>
    </source>
</evidence>
<dbReference type="InterPro" id="IPR025315">
    <property type="entry name" value="DUF4220"/>
</dbReference>
<evidence type="ECO:0000259" key="2">
    <source>
        <dbReference type="Pfam" id="PF13968"/>
    </source>
</evidence>
<dbReference type="Pfam" id="PF13968">
    <property type="entry name" value="DUF4220"/>
    <property type="match status" value="1"/>
</dbReference>
<dbReference type="Pfam" id="PF04578">
    <property type="entry name" value="DUF594"/>
    <property type="match status" value="1"/>
</dbReference>
<gene>
    <name evidence="4" type="primary">LOC115730875</name>
</gene>
<keyword evidence="3" id="KW-1185">Reference proteome</keyword>
<dbReference type="Proteomes" id="UP000827889">
    <property type="component" value="Chromosome 3"/>
</dbReference>
<feature type="transmembrane region" description="Helical" evidence="1">
    <location>
        <begin position="67"/>
        <end position="87"/>
    </location>
</feature>
<evidence type="ECO:0000256" key="1">
    <source>
        <dbReference type="SAM" id="Phobius"/>
    </source>
</evidence>
<reference evidence="4" key="1">
    <citation type="submission" date="2025-08" db="UniProtKB">
        <authorList>
            <consortium name="RefSeq"/>
        </authorList>
    </citation>
    <scope>IDENTIFICATION</scope>
    <source>
        <tissue evidence="4">Leaf</tissue>
    </source>
</reference>
<dbReference type="GeneID" id="115730875"/>
<feature type="domain" description="DUF4220" evidence="2">
    <location>
        <begin position="72"/>
        <end position="484"/>
    </location>
</feature>
<accession>A0ABM3H4T2</accession>
<dbReference type="PANTHER" id="PTHR31325">
    <property type="entry name" value="OS01G0798800 PROTEIN-RELATED"/>
    <property type="match status" value="1"/>
</dbReference>
<keyword evidence="1" id="KW-0472">Membrane</keyword>
<feature type="transmembrane region" description="Helical" evidence="1">
    <location>
        <begin position="99"/>
        <end position="119"/>
    </location>
</feature>
<proteinExistence type="predicted"/>
<feature type="transmembrane region" description="Helical" evidence="1">
    <location>
        <begin position="371"/>
        <end position="391"/>
    </location>
</feature>
<sequence>MRNLQSSQLTVGVLNNTLTEATALMKKLDTPKASLAKIELLVFLAALLLTCLTIWGSSRRRHIHPVLNNVLWAAYTLSSYLITYTIGLMTESSFRNDLFPVWAVFLLIFFSSSDSFSAYSLEDNEQWKNYAWQYLITNFALATLLVVYASPSPMFTGVVYLLMIVQVKVSERATSLRMASGYGLQSTTKLIADYMSSEHLLPNEPDPNQSDPNMTNPMRGYKYVVIGEEERRLGWNPYKWREEQAQARVEELTRRKPLEITDEVITVEKVWACKGSLLSSTGGDQDGKLKDICLSFSLYKLLSLRFGGYSLPKEAHEKTWKLIQHGLLANENGLERAFRVVELELSFLFDLFYTNYPVIFYPGRRKRKLMVFYFLVIGSLSIILFCFTWHYLKKPLDVVQLATPGGLNIDILVTTVSLVVFLCLEFAQLHFMNISDWAKVSLLCQYVRETSWHGNERIEKKIGRICRKSREPWERKLGQYSLLKSHGYAPSWWLSNGFTATYIDPPRDGQQQSEPIELSSVVKKAVLDSLILNHEELKNGKASLTQNNGVQLLWACGLKTQTRVIFAWHIATSICEHEVDIPTSIGEDEEKIARSNFVIATNLSKYLAYLAAFSPKLLPDHPFDAECAFNQIIFDTRDLLKGGRVINQGARLGHELLQPKGEEGGSELIWKVLADFWAEPMAYVAPSDDIKTHAEHLAKGGEFVTRGRWPLMATLGDPSQS</sequence>
<dbReference type="RefSeq" id="XP_048131587.1">
    <property type="nucleotide sequence ID" value="XM_048275630.1"/>
</dbReference>
<feature type="transmembrane region" description="Helical" evidence="1">
    <location>
        <begin position="411"/>
        <end position="431"/>
    </location>
</feature>